<feature type="transmembrane region" description="Helical" evidence="2">
    <location>
        <begin position="377"/>
        <end position="399"/>
    </location>
</feature>
<feature type="compositionally biased region" description="Low complexity" evidence="1">
    <location>
        <begin position="576"/>
        <end position="587"/>
    </location>
</feature>
<feature type="compositionally biased region" description="Low complexity" evidence="1">
    <location>
        <begin position="596"/>
        <end position="620"/>
    </location>
</feature>
<feature type="region of interest" description="Disordered" evidence="1">
    <location>
        <begin position="514"/>
        <end position="694"/>
    </location>
</feature>
<evidence type="ECO:0000256" key="2">
    <source>
        <dbReference type="SAM" id="Phobius"/>
    </source>
</evidence>
<feature type="compositionally biased region" description="Pro residues" evidence="1">
    <location>
        <begin position="88"/>
        <end position="100"/>
    </location>
</feature>
<reference evidence="4" key="1">
    <citation type="journal article" date="2019" name="Int. J. Syst. Evol. Microbiol.">
        <title>The Global Catalogue of Microorganisms (GCM) 10K type strain sequencing project: providing services to taxonomists for standard genome sequencing and annotation.</title>
        <authorList>
            <consortium name="The Broad Institute Genomics Platform"/>
            <consortium name="The Broad Institute Genome Sequencing Center for Infectious Disease"/>
            <person name="Wu L."/>
            <person name="Ma J."/>
        </authorList>
    </citation>
    <scope>NUCLEOTIDE SEQUENCE [LARGE SCALE GENOMIC DNA]</scope>
    <source>
        <strain evidence="4">JCM 17137</strain>
    </source>
</reference>
<feature type="region of interest" description="Disordered" evidence="1">
    <location>
        <begin position="457"/>
        <end position="480"/>
    </location>
</feature>
<evidence type="ECO:0000313" key="3">
    <source>
        <dbReference type="EMBL" id="GAA3762135.1"/>
    </source>
</evidence>
<accession>A0ABP7GD34</accession>
<sequence length="694" mass="73441">MLWLATYGLPAPGGATPFLWSIPLSRLVAERAARLVPRQPALPEPHPQPGPPAPTPVPGPEPEAAQPGRPEPSPQPGPAVETPEPEHNPAPAPSEGPPQAPAQGGEEPFADCGAIEVSCHVSNWFHDLVKDALNPLFGWIGQIAFHTPVPTSGVEGLWSGVLAVSNALYVLLVVAGGLVVMSHESVQTRYGAGEVLPRLAFAFVASNCSLWLATQMITGANAVSAAVASMSVDAEEAARNLRERMEYVLMEAIVFVLLLLVVVVVLVVVWCVMDLVRIVMSITLVIAAPLLLMFHALPQTNRLAELWWRAMAGLLAVPIAQAVAFGAFMRLFFQGELSYFGNIETSATGGLAPGPGTVMVASKLVTAATDPGGTQGLVGNVLLFLVLLYIQIRVPFWVFKLVWSPHPGRSPLVMLGKSLAMILLYRTVKGVKLGQGASAPAGGGAAMMRPVGAARYARAGGGPGQRGPRPQGAAAGAGRGVQPVQPSIWWYRPRYEPPTPAGDLGGGRRRRELPAAQEPGASPPQLPGPPSPPAPPSPRGPRPGSPSFPGSQPGETPAWGPRWRPVVPPARPRPASPSQAPQQPVRPRQLELFELPQPAARPSSPSSPSRPGQQSGPASGEAGRAPKRRWRQGVLPTPPPQRIPGRRATLRLGEVWDAPPSPPARKPRQAKGQVALSANPKPRWVQRRLPFPRS</sequence>
<gene>
    <name evidence="3" type="ORF">GCM10022402_44670</name>
</gene>
<feature type="compositionally biased region" description="Pro residues" evidence="1">
    <location>
        <begin position="566"/>
        <end position="575"/>
    </location>
</feature>
<protein>
    <recommendedName>
        <fullName evidence="5">TrbL/VirB6 plasmid conjugal transfer protein</fullName>
    </recommendedName>
</protein>
<dbReference type="PANTHER" id="PTHR24216:SF65">
    <property type="entry name" value="PAXILLIN-LIKE PROTEIN 1"/>
    <property type="match status" value="1"/>
</dbReference>
<keyword evidence="2" id="KW-0472">Membrane</keyword>
<comment type="caution">
    <text evidence="3">The sequence shown here is derived from an EMBL/GenBank/DDBJ whole genome shotgun (WGS) entry which is preliminary data.</text>
</comment>
<dbReference type="PANTHER" id="PTHR24216">
    <property type="entry name" value="PAXILLIN-RELATED"/>
    <property type="match status" value="1"/>
</dbReference>
<evidence type="ECO:0000256" key="1">
    <source>
        <dbReference type="SAM" id="MobiDB-lite"/>
    </source>
</evidence>
<feature type="region of interest" description="Disordered" evidence="1">
    <location>
        <begin position="38"/>
        <end position="109"/>
    </location>
</feature>
<dbReference type="EMBL" id="BAABDD010000034">
    <property type="protein sequence ID" value="GAA3762135.1"/>
    <property type="molecule type" value="Genomic_DNA"/>
</dbReference>
<feature type="compositionally biased region" description="Pro residues" evidence="1">
    <location>
        <begin position="521"/>
        <end position="546"/>
    </location>
</feature>
<name>A0ABP7GD34_9ACTN</name>
<keyword evidence="4" id="KW-1185">Reference proteome</keyword>
<evidence type="ECO:0008006" key="5">
    <source>
        <dbReference type="Google" id="ProtNLM"/>
    </source>
</evidence>
<proteinExistence type="predicted"/>
<feature type="transmembrane region" description="Helical" evidence="2">
    <location>
        <begin position="248"/>
        <end position="269"/>
    </location>
</feature>
<feature type="transmembrane region" description="Helical" evidence="2">
    <location>
        <begin position="275"/>
        <end position="294"/>
    </location>
</feature>
<evidence type="ECO:0000313" key="4">
    <source>
        <dbReference type="Proteomes" id="UP001500908"/>
    </source>
</evidence>
<keyword evidence="2" id="KW-0812">Transmembrane</keyword>
<feature type="transmembrane region" description="Helical" evidence="2">
    <location>
        <begin position="306"/>
        <end position="333"/>
    </location>
</feature>
<feature type="compositionally biased region" description="Low complexity" evidence="1">
    <location>
        <begin position="547"/>
        <end position="565"/>
    </location>
</feature>
<feature type="transmembrane region" description="Helical" evidence="2">
    <location>
        <begin position="157"/>
        <end position="180"/>
    </location>
</feature>
<organism evidence="3 4">
    <name type="scientific">Salinactinospora qingdaonensis</name>
    <dbReference type="NCBI Taxonomy" id="702744"/>
    <lineage>
        <taxon>Bacteria</taxon>
        <taxon>Bacillati</taxon>
        <taxon>Actinomycetota</taxon>
        <taxon>Actinomycetes</taxon>
        <taxon>Streptosporangiales</taxon>
        <taxon>Nocardiopsidaceae</taxon>
        <taxon>Salinactinospora</taxon>
    </lineage>
</organism>
<dbReference type="Proteomes" id="UP001500908">
    <property type="component" value="Unassembled WGS sequence"/>
</dbReference>
<feature type="compositionally biased region" description="Pro residues" evidence="1">
    <location>
        <begin position="40"/>
        <end position="61"/>
    </location>
</feature>
<keyword evidence="2" id="KW-1133">Transmembrane helix</keyword>
<feature type="compositionally biased region" description="Low complexity" evidence="1">
    <location>
        <begin position="466"/>
        <end position="480"/>
    </location>
</feature>